<gene>
    <name evidence="2" type="ORF">DMC30DRAFT_450237</name>
</gene>
<evidence type="ECO:0000313" key="2">
    <source>
        <dbReference type="EMBL" id="TNY16889.1"/>
    </source>
</evidence>
<comment type="caution">
    <text evidence="2">The sequence shown here is derived from an EMBL/GenBank/DDBJ whole genome shotgun (WGS) entry which is preliminary data.</text>
</comment>
<feature type="compositionally biased region" description="Basic and acidic residues" evidence="1">
    <location>
        <begin position="73"/>
        <end position="91"/>
    </location>
</feature>
<feature type="compositionally biased region" description="Basic and acidic residues" evidence="1">
    <location>
        <begin position="54"/>
        <end position="64"/>
    </location>
</feature>
<accession>A0A5C5FKS5</accession>
<feature type="non-terminal residue" evidence="2">
    <location>
        <position position="91"/>
    </location>
</feature>
<protein>
    <submittedName>
        <fullName evidence="2">Uncharacterized protein</fullName>
    </submittedName>
</protein>
<evidence type="ECO:0000313" key="3">
    <source>
        <dbReference type="Proteomes" id="UP000311382"/>
    </source>
</evidence>
<sequence length="91" mass="10624">SLFLLTSPRPHQRDLVLRELLRHHSARRPLLHLLCPRRGVLRWSHGRGASTASREARRSHDYLELTRPQLDATRGRAGEFARRRRSQSEKG</sequence>
<dbReference type="AlphaFoldDB" id="A0A5C5FKS5"/>
<organism evidence="2 3">
    <name type="scientific">Rhodotorula diobovata</name>
    <dbReference type="NCBI Taxonomy" id="5288"/>
    <lineage>
        <taxon>Eukaryota</taxon>
        <taxon>Fungi</taxon>
        <taxon>Dikarya</taxon>
        <taxon>Basidiomycota</taxon>
        <taxon>Pucciniomycotina</taxon>
        <taxon>Microbotryomycetes</taxon>
        <taxon>Sporidiobolales</taxon>
        <taxon>Sporidiobolaceae</taxon>
        <taxon>Rhodotorula</taxon>
    </lineage>
</organism>
<reference evidence="2 3" key="1">
    <citation type="submission" date="2019-03" db="EMBL/GenBank/DDBJ databases">
        <title>Rhodosporidium diobovatum UCD-FST 08-225 genome sequencing, assembly, and annotation.</title>
        <authorList>
            <person name="Fakankun I.U."/>
            <person name="Fristensky B."/>
            <person name="Levin D.B."/>
        </authorList>
    </citation>
    <scope>NUCLEOTIDE SEQUENCE [LARGE SCALE GENOMIC DNA]</scope>
    <source>
        <strain evidence="2 3">UCD-FST 08-225</strain>
    </source>
</reference>
<feature type="non-terminal residue" evidence="2">
    <location>
        <position position="1"/>
    </location>
</feature>
<name>A0A5C5FKS5_9BASI</name>
<dbReference type="Proteomes" id="UP000311382">
    <property type="component" value="Unassembled WGS sequence"/>
</dbReference>
<dbReference type="EMBL" id="SOZI01000340">
    <property type="protein sequence ID" value="TNY16889.1"/>
    <property type="molecule type" value="Genomic_DNA"/>
</dbReference>
<keyword evidence="3" id="KW-1185">Reference proteome</keyword>
<proteinExistence type="predicted"/>
<feature type="region of interest" description="Disordered" evidence="1">
    <location>
        <begin position="45"/>
        <end position="91"/>
    </location>
</feature>
<evidence type="ECO:0000256" key="1">
    <source>
        <dbReference type="SAM" id="MobiDB-lite"/>
    </source>
</evidence>